<dbReference type="EMBL" id="CAIF01000341">
    <property type="protein sequence ID" value="CCH47155.1"/>
    <property type="molecule type" value="Genomic_DNA"/>
</dbReference>
<protein>
    <submittedName>
        <fullName evidence="1">Uncharacterized protein</fullName>
    </submittedName>
</protein>
<dbReference type="Proteomes" id="UP000009328">
    <property type="component" value="Unassembled WGS sequence"/>
</dbReference>
<reference evidence="1 2" key="1">
    <citation type="journal article" date="2012" name="Eukaryot. Cell">
        <title>Draft genome sequence of Wickerhamomyces ciferrii NRRL Y-1031 F-60-10.</title>
        <authorList>
            <person name="Schneider J."/>
            <person name="Andrea H."/>
            <person name="Blom J."/>
            <person name="Jaenicke S."/>
            <person name="Ruckert C."/>
            <person name="Schorsch C."/>
            <person name="Szczepanowski R."/>
            <person name="Farwick M."/>
            <person name="Goesmann A."/>
            <person name="Puhler A."/>
            <person name="Schaffer S."/>
            <person name="Tauch A."/>
            <person name="Kohler T."/>
            <person name="Brinkrolf K."/>
        </authorList>
    </citation>
    <scope>NUCLEOTIDE SEQUENCE [LARGE SCALE GENOMIC DNA]</scope>
    <source>
        <strain evidence="2">ATCC 14091 / BCRC 22168 / CBS 111 / JCM 3599 / NBRC 0793 / NRRL Y-1031 F-60-10</strain>
    </source>
</reference>
<accession>K0KPG9</accession>
<evidence type="ECO:0000313" key="2">
    <source>
        <dbReference type="Proteomes" id="UP000009328"/>
    </source>
</evidence>
<gene>
    <name evidence="1" type="ORF">BN7_6770</name>
</gene>
<evidence type="ECO:0000313" key="1">
    <source>
        <dbReference type="EMBL" id="CCH47155.1"/>
    </source>
</evidence>
<sequence>METIFKIHIIDATLTNKNLLYGRVIDNSLNSEALMISGCFLPIILPFDLPDETIEKIMFKGNCNFTLNSISKFKFTPSNKFIFVNNQSSNSPMCVEILDDQFDILFLNSNEKIGNISFDTIDKNDIPTTAKKNSLRSIIIPEFFKFQNFYTLMVYQKNNLFPNFTTNPVYFCQVAFKIIQSLSRPERFFITDNMKCIMDLTVLNCPENVETHLKLGTICYSNFARIDKKSLIVNFHDLKIVDKKASKSLPTKSLINTIDNFKDGTYVGDLFDSKASANLEASQADISINELKDHSKFQSNDKFKISNVQIKPIDFSSLDYIDNDVYVACKSCNKAPESGALNSLVIERIRNNTLVEGDFSAGLTCSRKTCKAGEAQYTKKFRLQIFLFQNNVELKATLFQDQLEKLLIASNIKFPNNFDFKMNLVSFIENMSSLERIANVEEPLTKFLNETIFSFLITYQKQSNSSSNDKFVPFTITKIL</sequence>
<proteinExistence type="predicted"/>
<name>K0KPG9_WICCF</name>
<organism evidence="1 2">
    <name type="scientific">Wickerhamomyces ciferrii (strain ATCC 14091 / BCRC 22168 / CBS 111 / JCM 3599 / NBRC 0793 / NRRL Y-1031 F-60-10)</name>
    <name type="common">Yeast</name>
    <name type="synonym">Pichia ciferrii</name>
    <dbReference type="NCBI Taxonomy" id="1206466"/>
    <lineage>
        <taxon>Eukaryota</taxon>
        <taxon>Fungi</taxon>
        <taxon>Dikarya</taxon>
        <taxon>Ascomycota</taxon>
        <taxon>Saccharomycotina</taxon>
        <taxon>Saccharomycetes</taxon>
        <taxon>Phaffomycetales</taxon>
        <taxon>Wickerhamomycetaceae</taxon>
        <taxon>Wickerhamomyces</taxon>
    </lineage>
</organism>
<dbReference type="InParanoid" id="K0KPG9"/>
<keyword evidence="2" id="KW-1185">Reference proteome</keyword>
<comment type="caution">
    <text evidence="1">The sequence shown here is derived from an EMBL/GenBank/DDBJ whole genome shotgun (WGS) entry which is preliminary data.</text>
</comment>
<dbReference type="AlphaFoldDB" id="K0KPG9"/>
<dbReference type="HOGENOM" id="CLU_568837_0_0_1"/>